<dbReference type="Proteomes" id="UP000885847">
    <property type="component" value="Unassembled WGS sequence"/>
</dbReference>
<feature type="active site" description="Proton acceptor" evidence="3">
    <location>
        <position position="65"/>
    </location>
</feature>
<dbReference type="GO" id="GO:0019316">
    <property type="term" value="P:D-allose catabolic process"/>
    <property type="evidence" value="ECO:0007669"/>
    <property type="project" value="TreeGrafter"/>
</dbReference>
<keyword evidence="2 4" id="KW-0413">Isomerase</keyword>
<dbReference type="PIRSF" id="PIRSF005384">
    <property type="entry name" value="RpiB_LacA_B"/>
    <property type="match status" value="1"/>
</dbReference>
<dbReference type="PANTHER" id="PTHR30345">
    <property type="entry name" value="RIBOSE-5-PHOSPHATE ISOMERASE B"/>
    <property type="match status" value="1"/>
</dbReference>
<evidence type="ECO:0000256" key="2">
    <source>
        <dbReference type="ARBA" id="ARBA00023235"/>
    </source>
</evidence>
<dbReference type="NCBIfam" id="TIGR01120">
    <property type="entry name" value="rpiB"/>
    <property type="match status" value="1"/>
</dbReference>
<dbReference type="Gene3D" id="3.40.1400.10">
    <property type="entry name" value="Sugar-phosphate isomerase, RpiB/LacA/LacB"/>
    <property type="match status" value="1"/>
</dbReference>
<dbReference type="SUPFAM" id="SSF89623">
    <property type="entry name" value="Ribose/Galactose isomerase RpiB/AlsB"/>
    <property type="match status" value="1"/>
</dbReference>
<protein>
    <submittedName>
        <fullName evidence="4">Ribose 5-phosphate isomerase B</fullName>
        <ecNumber evidence="4">5.3.1.6</ecNumber>
    </submittedName>
</protein>
<dbReference type="Pfam" id="PF02502">
    <property type="entry name" value="LacAB_rpiB"/>
    <property type="match status" value="1"/>
</dbReference>
<dbReference type="EC" id="5.3.1.6" evidence="4"/>
<evidence type="ECO:0000256" key="3">
    <source>
        <dbReference type="PIRSR" id="PIRSR005384-1"/>
    </source>
</evidence>
<proteinExistence type="inferred from homology"/>
<dbReference type="PANTHER" id="PTHR30345:SF0">
    <property type="entry name" value="DNA DAMAGE-REPAIR_TOLERATION PROTEIN DRT102"/>
    <property type="match status" value="1"/>
</dbReference>
<dbReference type="InterPro" id="IPR003500">
    <property type="entry name" value="RpiB_LacA_LacB"/>
</dbReference>
<accession>A0A7C0ZDZ4</accession>
<organism evidence="4">
    <name type="scientific">candidate division WOR-3 bacterium</name>
    <dbReference type="NCBI Taxonomy" id="2052148"/>
    <lineage>
        <taxon>Bacteria</taxon>
        <taxon>Bacteria division WOR-3</taxon>
    </lineage>
</organism>
<name>A0A7C0ZDZ4_UNCW3</name>
<dbReference type="NCBIfam" id="NF004051">
    <property type="entry name" value="PRK05571.1"/>
    <property type="match status" value="1"/>
</dbReference>
<sequence length="147" mass="16438">MRIGIGSDHRGFTLKEVLKNFLKKEGHQVVDFGTDSTNSVDYPDYAIPLAEAVARGELDRGILICNTGIGMSIAANKVKGVYAALVYHIDLASYSRLHNNSNVLCMGAEYTPPKKAEEIVKIWLKTSFEGGRHQRRLQKIIDYEKKI</sequence>
<dbReference type="InterPro" id="IPR036569">
    <property type="entry name" value="RpiB_LacA_LacB_sf"/>
</dbReference>
<feature type="active site" description="Proton donor" evidence="3">
    <location>
        <position position="98"/>
    </location>
</feature>
<evidence type="ECO:0000256" key="1">
    <source>
        <dbReference type="ARBA" id="ARBA00008754"/>
    </source>
</evidence>
<dbReference type="EMBL" id="DQWE01000297">
    <property type="protein sequence ID" value="HDI83379.1"/>
    <property type="molecule type" value="Genomic_DNA"/>
</dbReference>
<evidence type="ECO:0000313" key="4">
    <source>
        <dbReference type="EMBL" id="HDI83379.1"/>
    </source>
</evidence>
<dbReference type="GO" id="GO:0009052">
    <property type="term" value="P:pentose-phosphate shunt, non-oxidative branch"/>
    <property type="evidence" value="ECO:0007669"/>
    <property type="project" value="TreeGrafter"/>
</dbReference>
<reference evidence="4" key="1">
    <citation type="journal article" date="2020" name="mSystems">
        <title>Genome- and Community-Level Interaction Insights into Carbon Utilization and Element Cycling Functions of Hydrothermarchaeota in Hydrothermal Sediment.</title>
        <authorList>
            <person name="Zhou Z."/>
            <person name="Liu Y."/>
            <person name="Xu W."/>
            <person name="Pan J."/>
            <person name="Luo Z.H."/>
            <person name="Li M."/>
        </authorList>
    </citation>
    <scope>NUCLEOTIDE SEQUENCE [LARGE SCALE GENOMIC DNA]</scope>
    <source>
        <strain evidence="4">HyVt-102</strain>
    </source>
</reference>
<dbReference type="AlphaFoldDB" id="A0A7C0ZDZ4"/>
<comment type="caution">
    <text evidence="4">The sequence shown here is derived from an EMBL/GenBank/DDBJ whole genome shotgun (WGS) entry which is preliminary data.</text>
</comment>
<dbReference type="GO" id="GO:0004751">
    <property type="term" value="F:ribose-5-phosphate isomerase activity"/>
    <property type="evidence" value="ECO:0007669"/>
    <property type="project" value="UniProtKB-EC"/>
</dbReference>
<comment type="similarity">
    <text evidence="1">Belongs to the LacAB/RpiB family.</text>
</comment>
<dbReference type="InterPro" id="IPR004785">
    <property type="entry name" value="RpiB"/>
</dbReference>
<gene>
    <name evidence="4" type="primary">rpiB</name>
    <name evidence="4" type="ORF">ENF18_06265</name>
</gene>
<dbReference type="NCBIfam" id="TIGR00689">
    <property type="entry name" value="rpiB_lacA_lacB"/>
    <property type="match status" value="1"/>
</dbReference>